<protein>
    <submittedName>
        <fullName evidence="1">Amidohydrolase</fullName>
    </submittedName>
</protein>
<dbReference type="GO" id="GO:0071713">
    <property type="term" value="F:para-aminobenzoyl-glutamate hydrolase activity"/>
    <property type="evidence" value="ECO:0007669"/>
    <property type="project" value="TreeGrafter"/>
</dbReference>
<dbReference type="InterPro" id="IPR002933">
    <property type="entry name" value="Peptidase_M20"/>
</dbReference>
<comment type="caution">
    <text evidence="1">The sequence shown here is derived from an EMBL/GenBank/DDBJ whole genome shotgun (WGS) entry which is preliminary data.</text>
</comment>
<keyword evidence="1" id="KW-0378">Hydrolase</keyword>
<dbReference type="GO" id="GO:0005737">
    <property type="term" value="C:cytoplasm"/>
    <property type="evidence" value="ECO:0007669"/>
    <property type="project" value="TreeGrafter"/>
</dbReference>
<organism evidence="1 2">
    <name type="scientific">Anaeromicrobium sediminis</name>
    <dbReference type="NCBI Taxonomy" id="1478221"/>
    <lineage>
        <taxon>Bacteria</taxon>
        <taxon>Bacillati</taxon>
        <taxon>Bacillota</taxon>
        <taxon>Clostridia</taxon>
        <taxon>Peptostreptococcales</taxon>
        <taxon>Thermotaleaceae</taxon>
        <taxon>Anaeromicrobium</taxon>
    </lineage>
</organism>
<dbReference type="InterPro" id="IPR052030">
    <property type="entry name" value="Peptidase_M20/M20A_hydrolases"/>
</dbReference>
<dbReference type="Proteomes" id="UP000216024">
    <property type="component" value="Unassembled WGS sequence"/>
</dbReference>
<reference evidence="1 2" key="1">
    <citation type="submission" date="2017-06" db="EMBL/GenBank/DDBJ databases">
        <title>Draft genome sequence of anaerobic fermentative bacterium Anaeromicrobium sediminis DY2726D isolated from West Pacific Ocean sediments.</title>
        <authorList>
            <person name="Zeng X."/>
        </authorList>
    </citation>
    <scope>NUCLEOTIDE SEQUENCE [LARGE SCALE GENOMIC DNA]</scope>
    <source>
        <strain evidence="1 2">DY2726D</strain>
    </source>
</reference>
<dbReference type="InterPro" id="IPR017145">
    <property type="entry name" value="Aminobenzoyl-glu_utiliz_pB"/>
</dbReference>
<dbReference type="InterPro" id="IPR017439">
    <property type="entry name" value="Amidohydrolase"/>
</dbReference>
<dbReference type="PIRSF" id="PIRSF037227">
    <property type="entry name" value="Aminobenzoyl-glu_utiliz_pB"/>
    <property type="match status" value="1"/>
</dbReference>
<dbReference type="Gene3D" id="3.40.630.10">
    <property type="entry name" value="Zn peptidases"/>
    <property type="match status" value="1"/>
</dbReference>
<evidence type="ECO:0000313" key="2">
    <source>
        <dbReference type="Proteomes" id="UP000216024"/>
    </source>
</evidence>
<dbReference type="NCBIfam" id="TIGR01891">
    <property type="entry name" value="amidohydrolases"/>
    <property type="match status" value="1"/>
</dbReference>
<proteinExistence type="predicted"/>
<name>A0A267MJ45_9FIRM</name>
<dbReference type="SUPFAM" id="SSF53187">
    <property type="entry name" value="Zn-dependent exopeptidases"/>
    <property type="match status" value="1"/>
</dbReference>
<sequence>MSFKERISELVDSKSHEFICINDKIWEFAEIRFQEHESAKLQMEVLKKEGFEVKKGLSGIDTAFFGSFGEGYPVIGILGEFDALSELSQKADMAVREPIVEGGNGHGCGHHTLGASSLASAVALKDYMKENNLKGTIRYYGCPAEESGGGKTFMVRDGYFKDVDVALTWHPSSSNCVLESGFLANVKVLFDFKGISAHAAASPELGRSALDAVELMNIGVNFLREHMIDEARIHYAITDAGGNSPNVVQHKAQVFYTIRALKSPQVQELFMRVKDIAKGAALMTGTEVTTRVVGGYSDYLANDTLSRIMAIHAKEVVNEIDYTDDELAYAEKFKNTLGVELKSMEKIMNLDKEAMKKPIMKGLLPPPKKLLGSSDVGDVSWVVPMAQFMGNCYALGTPAHSWQMVAQGKSSITHKGMIAAAKIMALTAAEVFQNPAVIDKIKEDHLENLDGNEYICPIADDVIPNQI</sequence>
<evidence type="ECO:0000313" key="1">
    <source>
        <dbReference type="EMBL" id="PAB59614.1"/>
    </source>
</evidence>
<gene>
    <name evidence="1" type="ORF">CCE28_08575</name>
</gene>
<dbReference type="EMBL" id="NIBG01000006">
    <property type="protein sequence ID" value="PAB59614.1"/>
    <property type="molecule type" value="Genomic_DNA"/>
</dbReference>
<dbReference type="SUPFAM" id="SSF55031">
    <property type="entry name" value="Bacterial exopeptidase dimerisation domain"/>
    <property type="match status" value="1"/>
</dbReference>
<keyword evidence="2" id="KW-1185">Reference proteome</keyword>
<dbReference type="PANTHER" id="PTHR30575:SF0">
    <property type="entry name" value="XAA-ARG DIPEPTIDASE"/>
    <property type="match status" value="1"/>
</dbReference>
<dbReference type="GO" id="GO:0046657">
    <property type="term" value="P:folic acid catabolic process"/>
    <property type="evidence" value="ECO:0007669"/>
    <property type="project" value="TreeGrafter"/>
</dbReference>
<dbReference type="PANTHER" id="PTHR30575">
    <property type="entry name" value="PEPTIDASE M20"/>
    <property type="match status" value="1"/>
</dbReference>
<dbReference type="Gene3D" id="3.30.70.360">
    <property type="match status" value="1"/>
</dbReference>
<dbReference type="GO" id="GO:0016805">
    <property type="term" value="F:dipeptidase activity"/>
    <property type="evidence" value="ECO:0007669"/>
    <property type="project" value="TreeGrafter"/>
</dbReference>
<dbReference type="FunFam" id="3.30.70.360:FF:000004">
    <property type="entry name" value="Peptidase M20 domain-containing protein 2"/>
    <property type="match status" value="1"/>
</dbReference>
<dbReference type="OrthoDB" id="9781032at2"/>
<dbReference type="RefSeq" id="WP_095132980.1">
    <property type="nucleotide sequence ID" value="NZ_NIBG01000006.1"/>
</dbReference>
<dbReference type="Pfam" id="PF01546">
    <property type="entry name" value="Peptidase_M20"/>
    <property type="match status" value="1"/>
</dbReference>
<dbReference type="CDD" id="cd05673">
    <property type="entry name" value="M20_Acy1L2_AbgB"/>
    <property type="match status" value="1"/>
</dbReference>
<dbReference type="AlphaFoldDB" id="A0A267MJ45"/>
<dbReference type="InterPro" id="IPR036264">
    <property type="entry name" value="Bact_exopeptidase_dim_dom"/>
</dbReference>
<accession>A0A267MJ45</accession>